<evidence type="ECO:0000313" key="3">
    <source>
        <dbReference type="Proteomes" id="UP000076871"/>
    </source>
</evidence>
<dbReference type="Proteomes" id="UP000076871">
    <property type="component" value="Unassembled WGS sequence"/>
</dbReference>
<gene>
    <name evidence="2" type="ORF">LAESUDRAFT_763064</name>
</gene>
<reference evidence="2 3" key="1">
    <citation type="journal article" date="2016" name="Mol. Biol. Evol.">
        <title>Comparative Genomics of Early-Diverging Mushroom-Forming Fungi Provides Insights into the Origins of Lignocellulose Decay Capabilities.</title>
        <authorList>
            <person name="Nagy L.G."/>
            <person name="Riley R."/>
            <person name="Tritt A."/>
            <person name="Adam C."/>
            <person name="Daum C."/>
            <person name="Floudas D."/>
            <person name="Sun H."/>
            <person name="Yadav J.S."/>
            <person name="Pangilinan J."/>
            <person name="Larsson K.H."/>
            <person name="Matsuura K."/>
            <person name="Barry K."/>
            <person name="Labutti K."/>
            <person name="Kuo R."/>
            <person name="Ohm R.A."/>
            <person name="Bhattacharya S.S."/>
            <person name="Shirouzu T."/>
            <person name="Yoshinaga Y."/>
            <person name="Martin F.M."/>
            <person name="Grigoriev I.V."/>
            <person name="Hibbett D.S."/>
        </authorList>
    </citation>
    <scope>NUCLEOTIDE SEQUENCE [LARGE SCALE GENOMIC DNA]</scope>
    <source>
        <strain evidence="2 3">93-53</strain>
    </source>
</reference>
<dbReference type="RefSeq" id="XP_040759862.1">
    <property type="nucleotide sequence ID" value="XM_040913197.1"/>
</dbReference>
<organism evidence="2 3">
    <name type="scientific">Laetiporus sulphureus 93-53</name>
    <dbReference type="NCBI Taxonomy" id="1314785"/>
    <lineage>
        <taxon>Eukaryota</taxon>
        <taxon>Fungi</taxon>
        <taxon>Dikarya</taxon>
        <taxon>Basidiomycota</taxon>
        <taxon>Agaricomycotina</taxon>
        <taxon>Agaricomycetes</taxon>
        <taxon>Polyporales</taxon>
        <taxon>Laetiporus</taxon>
    </lineage>
</organism>
<keyword evidence="3" id="KW-1185">Reference proteome</keyword>
<protein>
    <submittedName>
        <fullName evidence="2">Uncharacterized protein</fullName>
    </submittedName>
</protein>
<proteinExistence type="predicted"/>
<evidence type="ECO:0000256" key="1">
    <source>
        <dbReference type="SAM" id="MobiDB-lite"/>
    </source>
</evidence>
<feature type="compositionally biased region" description="Basic and acidic residues" evidence="1">
    <location>
        <begin position="560"/>
        <end position="570"/>
    </location>
</feature>
<dbReference type="InParanoid" id="A0A165C380"/>
<dbReference type="GeneID" id="63830225"/>
<feature type="region of interest" description="Disordered" evidence="1">
    <location>
        <begin position="1"/>
        <end position="33"/>
    </location>
</feature>
<evidence type="ECO:0000313" key="2">
    <source>
        <dbReference type="EMBL" id="KZT02122.1"/>
    </source>
</evidence>
<feature type="compositionally biased region" description="Basic and acidic residues" evidence="1">
    <location>
        <begin position="541"/>
        <end position="550"/>
    </location>
</feature>
<feature type="compositionally biased region" description="Basic residues" evidence="1">
    <location>
        <begin position="572"/>
        <end position="582"/>
    </location>
</feature>
<name>A0A165C380_9APHY</name>
<dbReference type="OrthoDB" id="2940229at2759"/>
<feature type="compositionally biased region" description="Polar residues" evidence="1">
    <location>
        <begin position="11"/>
        <end position="33"/>
    </location>
</feature>
<dbReference type="AlphaFoldDB" id="A0A165C380"/>
<dbReference type="STRING" id="1314785.A0A165C380"/>
<feature type="region of interest" description="Disordered" evidence="1">
    <location>
        <begin position="524"/>
        <end position="595"/>
    </location>
</feature>
<feature type="compositionally biased region" description="Basic and acidic residues" evidence="1">
    <location>
        <begin position="584"/>
        <end position="595"/>
    </location>
</feature>
<accession>A0A165C380</accession>
<sequence>MLKHVLDAENASLTETPQSKSSATSHEQPRAGSTTHIFTTQLRSLSSTLWTYPTPSDSPSNLFSFKHSLVALTIPQLTRFGQHLALHFQLVYDPPRNEADRTLKNQLHNVYRIVQVPKSYTLRHIHHLILFLFATDTWLDVPPTAKALTKRNRSRQLIDMKRVAGKGLVGKGARRDTAQGIWRGRSGTPDYSFAFHPAVTSAVPEGWIRHVFEIRGGIQFSGSNERPRIKPNTGRVRKRASSVREQILFRDLYDKECAALYPEESFAFSSASSDLDVVSSVDETGFEDDACGTAGWMWEPEDDYTLDKVWCGSVQLGLQEGIIYRRLPGISVQITINRTNIPVHRGRGNQPYDGTRGKQGKDTNLMYLTNEVFEDEMENEEERLQKWHDPNTFARFLEHESAREITSRKSSAAPALGLEDSPVLPEQLETTMSPFFPSSPLISSEATLPQLSFASLASQSDYSSVSSYPSRHSSSVSLSDFLLASLPGITPAPANPILVCRVAQQHLHFERLAKDGLRPMLINGRRVKEDDSNNNDDADDKDEKGVSDLKPHRKSPGIVRNDKEGGEAKNRSPLKGHPRYVKQGRIENRNVDSKK</sequence>
<dbReference type="EMBL" id="KV427655">
    <property type="protein sequence ID" value="KZT02122.1"/>
    <property type="molecule type" value="Genomic_DNA"/>
</dbReference>